<dbReference type="OrthoDB" id="681012at2"/>
<protein>
    <submittedName>
        <fullName evidence="1">Uncharacterized protein</fullName>
    </submittedName>
</protein>
<evidence type="ECO:0000313" key="2">
    <source>
        <dbReference type="Proteomes" id="UP000184048"/>
    </source>
</evidence>
<dbReference type="STRING" id="1121884.SAMN02745131_02510"/>
<evidence type="ECO:0000313" key="1">
    <source>
        <dbReference type="EMBL" id="SHF39898.1"/>
    </source>
</evidence>
<accession>A0A1M5BBT0</accession>
<dbReference type="EMBL" id="FQUU01000010">
    <property type="protein sequence ID" value="SHF39898.1"/>
    <property type="molecule type" value="Genomic_DNA"/>
</dbReference>
<gene>
    <name evidence="1" type="ORF">SAMN02745131_02510</name>
</gene>
<organism evidence="1 2">
    <name type="scientific">Flavisolibacter ginsengisoli DSM 18119</name>
    <dbReference type="NCBI Taxonomy" id="1121884"/>
    <lineage>
        <taxon>Bacteria</taxon>
        <taxon>Pseudomonadati</taxon>
        <taxon>Bacteroidota</taxon>
        <taxon>Chitinophagia</taxon>
        <taxon>Chitinophagales</taxon>
        <taxon>Chitinophagaceae</taxon>
        <taxon>Flavisolibacter</taxon>
    </lineage>
</organism>
<proteinExistence type="predicted"/>
<keyword evidence="2" id="KW-1185">Reference proteome</keyword>
<name>A0A1M5BBT0_9BACT</name>
<reference evidence="1 2" key="1">
    <citation type="submission" date="2016-11" db="EMBL/GenBank/DDBJ databases">
        <authorList>
            <person name="Jaros S."/>
            <person name="Januszkiewicz K."/>
            <person name="Wedrychowicz H."/>
        </authorList>
    </citation>
    <scope>NUCLEOTIDE SEQUENCE [LARGE SCALE GENOMIC DNA]</scope>
    <source>
        <strain evidence="1 2">DSM 18119</strain>
    </source>
</reference>
<sequence>MPNQTSSIKAIGTVDNVSFYEEKGEYRARAKTGVDTHRFKTDKAFAPSRASSDRFGTSNTLWSLVYRYALPAFKSQTLCSLCRNKGIALIHQHLEDEEVLRRLFEYLDSLQCLSVSKEDFELLLPILLREAAHRAFNKQAKQKKKKPEVVTFIISEPVSEEDKELFIHETGDFKWQAVFAGTFPKDYEIPICFLGHVVDEFKGLRTTLLMPTERIKADWVRRE</sequence>
<dbReference type="RefSeq" id="WP_072835686.1">
    <property type="nucleotide sequence ID" value="NZ_FQUU01000010.1"/>
</dbReference>
<dbReference type="AlphaFoldDB" id="A0A1M5BBT0"/>
<dbReference type="Proteomes" id="UP000184048">
    <property type="component" value="Unassembled WGS sequence"/>
</dbReference>